<comment type="caution">
    <text evidence="2">The sequence shown here is derived from an EMBL/GenBank/DDBJ whole genome shotgun (WGS) entry which is preliminary data.</text>
</comment>
<organism evidence="2 3">
    <name type="scientific">Rhizophagus clarus</name>
    <dbReference type="NCBI Taxonomy" id="94130"/>
    <lineage>
        <taxon>Eukaryota</taxon>
        <taxon>Fungi</taxon>
        <taxon>Fungi incertae sedis</taxon>
        <taxon>Mucoromycota</taxon>
        <taxon>Glomeromycotina</taxon>
        <taxon>Glomeromycetes</taxon>
        <taxon>Glomerales</taxon>
        <taxon>Glomeraceae</taxon>
        <taxon>Rhizophagus</taxon>
    </lineage>
</organism>
<evidence type="ECO:0000256" key="1">
    <source>
        <dbReference type="SAM" id="MobiDB-lite"/>
    </source>
</evidence>
<feature type="region of interest" description="Disordered" evidence="1">
    <location>
        <begin position="1"/>
        <end position="30"/>
    </location>
</feature>
<dbReference type="EMBL" id="BLAL01000297">
    <property type="protein sequence ID" value="GET01215.1"/>
    <property type="molecule type" value="Genomic_DNA"/>
</dbReference>
<dbReference type="AlphaFoldDB" id="A0A8H3M8M5"/>
<protein>
    <recommendedName>
        <fullName evidence="4">RRM domain-containing protein</fullName>
    </recommendedName>
</protein>
<sequence length="361" mass="38955">MTKPRKSASPRTPPGSSSTTSSRSGPLAQVASTSAALASVSLASGTSDTINSTDSNLVKRACTDLSNPMDTTPPASDTIIPPDPTAPHIENASLFSSILSPESFPVSHIPIITITQNTDLQPSSVISQSLPITADSSLSSSIHASSEKGKDKNVSFVERAVSPVAADAALKTSSHKYYTVATPNSVDQFWSHFKFNVDTCNADDGLFCKYPLTQSNTLLEYRCEQTVIPYSYNADQCDLCRCHMALFAGLPKGTVAADLAFLVDELRGKSVTLPFSPNSYHPKPYAYITFASEVQITCAIDISCAFHDKALTWHLPSDVTQLCHICDRKNCSPDQCPSRPKHAGPKQDQPLTQLYRYFKPA</sequence>
<name>A0A8H3M8M5_9GLOM</name>
<feature type="compositionally biased region" description="Low complexity" evidence="1">
    <location>
        <begin position="14"/>
        <end position="30"/>
    </location>
</feature>
<reference evidence="2" key="1">
    <citation type="submission" date="2019-10" db="EMBL/GenBank/DDBJ databases">
        <title>Conservation and host-specific expression of non-tandemly repeated heterogenous ribosome RNA gene in arbuscular mycorrhizal fungi.</title>
        <authorList>
            <person name="Maeda T."/>
            <person name="Kobayashi Y."/>
            <person name="Nakagawa T."/>
            <person name="Ezawa T."/>
            <person name="Yamaguchi K."/>
            <person name="Bino T."/>
            <person name="Nishimoto Y."/>
            <person name="Shigenobu S."/>
            <person name="Kawaguchi M."/>
        </authorList>
    </citation>
    <scope>NUCLEOTIDE SEQUENCE</scope>
    <source>
        <strain evidence="2">HR1</strain>
    </source>
</reference>
<dbReference type="Proteomes" id="UP000615446">
    <property type="component" value="Unassembled WGS sequence"/>
</dbReference>
<proteinExistence type="predicted"/>
<accession>A0A8H3M8M5</accession>
<evidence type="ECO:0000313" key="2">
    <source>
        <dbReference type="EMBL" id="GET01215.1"/>
    </source>
</evidence>
<evidence type="ECO:0000313" key="3">
    <source>
        <dbReference type="Proteomes" id="UP000615446"/>
    </source>
</evidence>
<evidence type="ECO:0008006" key="4">
    <source>
        <dbReference type="Google" id="ProtNLM"/>
    </source>
</evidence>
<gene>
    <name evidence="2" type="ORF">RCL2_002763500</name>
</gene>